<dbReference type="SMR" id="A0A1B2K403"/>
<dbReference type="Gene3D" id="3.40.50.1820">
    <property type="entry name" value="alpha/beta hydrolase"/>
    <property type="match status" value="1"/>
</dbReference>
<sequence>MSHLVNIITAGQALEKAKKVLIMVHGRGGTATEILHLSTYLKVDGYALLAPQAANYTWYPYSFMAARERNEPWLTSAIQVLADTVQQAQDNGVKTENIYFFGFSQGACLILEYLAQHANRYGGAAAIIGGLIGEEIDTSKYQGDFGQMPLFIGTSDPDPHVPLQRVQASVAILKNMNANVQLSIYPNFEHSVNQDEIAIANTFVFG</sequence>
<keyword evidence="2 4" id="KW-0378">Hydrolase</keyword>
<dbReference type="PANTHER" id="PTHR10655:SF17">
    <property type="entry name" value="LYSOPHOSPHOLIPASE-LIKE PROTEIN 1"/>
    <property type="match status" value="1"/>
</dbReference>
<evidence type="ECO:0000313" key="7">
    <source>
        <dbReference type="Proteomes" id="UP000308196"/>
    </source>
</evidence>
<evidence type="ECO:0000259" key="3">
    <source>
        <dbReference type="Pfam" id="PF02230"/>
    </source>
</evidence>
<evidence type="ECO:0000313" key="6">
    <source>
        <dbReference type="EMBL" id="VTR53423.1"/>
    </source>
</evidence>
<evidence type="ECO:0000313" key="4">
    <source>
        <dbReference type="EMBL" id="ANZ91031.1"/>
    </source>
</evidence>
<dbReference type="RefSeq" id="WP_037532086.1">
    <property type="nucleotide sequence ID" value="NZ_CP141191.1"/>
</dbReference>
<evidence type="ECO:0000313" key="5">
    <source>
        <dbReference type="EMBL" id="MEZ0451226.1"/>
    </source>
</evidence>
<dbReference type="EMBL" id="JBEOQB010000002">
    <property type="protein sequence ID" value="MEZ0451226.1"/>
    <property type="molecule type" value="Genomic_DNA"/>
</dbReference>
<accession>A0A1B2K403</accession>
<dbReference type="Proteomes" id="UP001566204">
    <property type="component" value="Unassembled WGS sequence"/>
</dbReference>
<evidence type="ECO:0000313" key="8">
    <source>
        <dbReference type="Proteomes" id="UP001566204"/>
    </source>
</evidence>
<proteinExistence type="inferred from homology"/>
<dbReference type="EC" id="3.1.3.1" evidence="4"/>
<protein>
    <submittedName>
        <fullName evidence="5">Dienelactone hydrolase family protein</fullName>
    </submittedName>
    <submittedName>
        <fullName evidence="4">Phospholipase</fullName>
        <ecNumber evidence="4">3.1.3.1</ecNumber>
    </submittedName>
    <submittedName>
        <fullName evidence="6">Putative hydrolase</fullName>
    </submittedName>
</protein>
<dbReference type="InterPro" id="IPR029058">
    <property type="entry name" value="AB_hydrolase_fold"/>
</dbReference>
<gene>
    <name evidence="5" type="ORF">ABTW24_06440</name>
    <name evidence="6" type="ORF">NCTC11429_04823</name>
</gene>
<dbReference type="Pfam" id="PF02230">
    <property type="entry name" value="Abhydrolase_2"/>
    <property type="match status" value="1"/>
</dbReference>
<reference evidence="6 7" key="2">
    <citation type="submission" date="2019-05" db="EMBL/GenBank/DDBJ databases">
        <authorList>
            <consortium name="Pathogen Informatics"/>
        </authorList>
    </citation>
    <scope>NUCLEOTIDE SEQUENCE [LARGE SCALE GENOMIC DNA]</scope>
    <source>
        <strain evidence="6 7">NCTC11429</strain>
    </source>
</reference>
<reference evidence="4" key="1">
    <citation type="submission" date="2016-08" db="EMBL/GenBank/DDBJ databases">
        <authorList>
            <person name="Seilhamer J.J."/>
        </authorList>
    </citation>
    <scope>NUCLEOTIDE SEQUENCE</scope>
    <source>
        <strain evidence="4">2015</strain>
    </source>
</reference>
<reference evidence="5 8" key="3">
    <citation type="submission" date="2024-06" db="EMBL/GenBank/DDBJ databases">
        <title>Soil Sphingobacterium thalpophilum.</title>
        <authorList>
            <person name="Yang J."/>
            <person name="Li J."/>
        </authorList>
    </citation>
    <scope>NUCLEOTIDE SEQUENCE [LARGE SCALE GENOMIC DNA]</scope>
    <source>
        <strain evidence="5 8">22g91tb</strain>
    </source>
</reference>
<comment type="similarity">
    <text evidence="1">Belongs to the AB hydrolase superfamily. AB hydrolase 2 family.</text>
</comment>
<evidence type="ECO:0000256" key="2">
    <source>
        <dbReference type="ARBA" id="ARBA00022801"/>
    </source>
</evidence>
<dbReference type="Proteomes" id="UP000308196">
    <property type="component" value="Chromosome"/>
</dbReference>
<dbReference type="KEGG" id="stha:NCTC11429_04823"/>
<dbReference type="EMBL" id="LR590484">
    <property type="protein sequence ID" value="VTR53423.1"/>
    <property type="molecule type" value="Genomic_DNA"/>
</dbReference>
<dbReference type="InterPro" id="IPR003140">
    <property type="entry name" value="PLipase/COase/thioEstase"/>
</dbReference>
<dbReference type="STRING" id="1123265.GCA_000686625_00161"/>
<name>A0A1B2K403_9SPHI</name>
<dbReference type="GO" id="GO:0004035">
    <property type="term" value="F:alkaline phosphatase activity"/>
    <property type="evidence" value="ECO:0007669"/>
    <property type="project" value="UniProtKB-EC"/>
</dbReference>
<feature type="domain" description="Phospholipase/carboxylesterase/thioesterase" evidence="3">
    <location>
        <begin position="15"/>
        <end position="204"/>
    </location>
</feature>
<dbReference type="AlphaFoldDB" id="A0A1B2K403"/>
<keyword evidence="8" id="KW-1185">Reference proteome</keyword>
<dbReference type="InterPro" id="IPR050565">
    <property type="entry name" value="LYPA1-2/EST-like"/>
</dbReference>
<evidence type="ECO:0000256" key="1">
    <source>
        <dbReference type="ARBA" id="ARBA00006499"/>
    </source>
</evidence>
<dbReference type="GeneID" id="78465390"/>
<dbReference type="PANTHER" id="PTHR10655">
    <property type="entry name" value="LYSOPHOSPHOLIPASE-RELATED"/>
    <property type="match status" value="1"/>
</dbReference>
<dbReference type="SUPFAM" id="SSF53474">
    <property type="entry name" value="alpha/beta-Hydrolases"/>
    <property type="match status" value="1"/>
</dbReference>
<dbReference type="EMBL" id="KX674735">
    <property type="protein sequence ID" value="ANZ91031.1"/>
    <property type="molecule type" value="Genomic_DNA"/>
</dbReference>
<organism evidence="4">
    <name type="scientific">Sphingobacterium thalpophilum</name>
    <dbReference type="NCBI Taxonomy" id="259"/>
    <lineage>
        <taxon>Bacteria</taxon>
        <taxon>Pseudomonadati</taxon>
        <taxon>Bacteroidota</taxon>
        <taxon>Sphingobacteriia</taxon>
        <taxon>Sphingobacteriales</taxon>
        <taxon>Sphingobacteriaceae</taxon>
        <taxon>Sphingobacterium</taxon>
    </lineage>
</organism>